<dbReference type="InterPro" id="IPR001179">
    <property type="entry name" value="PPIase_FKBP_dom"/>
</dbReference>
<dbReference type="InterPro" id="IPR046357">
    <property type="entry name" value="PPIase_dom_sf"/>
</dbReference>
<dbReference type="InterPro" id="IPR044666">
    <property type="entry name" value="Cyclophilin_A-like"/>
</dbReference>
<dbReference type="EMBL" id="AUZJ01000013">
    <property type="protein sequence ID" value="ERF61397.1"/>
    <property type="molecule type" value="Genomic_DNA"/>
</dbReference>
<sequence>MEKSIKSIQGKDGVFAVMETSRGNIVLELYYKDTPLTVVNFVGLAEGTLDAAKGKPFYDGLTFHRVISKGNGDDQDFMIQGGDPRGNGTGGPGYSFPDEIVDKYAFTSGGLLAMANSGANTNGSQFFITIVPTPWLTGKHTIFGKVLEGQDIVNKTKQGDAIKKITIVRNGEEAKKFTASQSDFNKLSADALKAAAARKEAAFADQIKTIEKNFANFEKNADGIYYKIKKAGSGEKTGKGKKVSVDYKGYLIDGRVFDSSEGRAPLSFTTAAGQMIPGFDAMVQDMKKGESRTIVIPPDLAYGERGYPGVIPENAYIAFDITLQ</sequence>
<dbReference type="eggNOG" id="COG0545">
    <property type="taxonomic scope" value="Bacteria"/>
</dbReference>
<evidence type="ECO:0000313" key="9">
    <source>
        <dbReference type="EMBL" id="ERK04480.1"/>
    </source>
</evidence>
<keyword evidence="3 5" id="KW-0697">Rotamase</keyword>
<evidence type="ECO:0000313" key="11">
    <source>
        <dbReference type="Proteomes" id="UP000016646"/>
    </source>
</evidence>
<dbReference type="GO" id="GO:0003755">
    <property type="term" value="F:peptidyl-prolyl cis-trans isomerase activity"/>
    <property type="evidence" value="ECO:0007669"/>
    <property type="project" value="UniProtKB-KW"/>
</dbReference>
<dbReference type="OrthoDB" id="9807797at2"/>
<evidence type="ECO:0000256" key="1">
    <source>
        <dbReference type="ARBA" id="ARBA00000971"/>
    </source>
</evidence>
<comment type="catalytic activity">
    <reaction evidence="1 5">
        <text>[protein]-peptidylproline (omega=180) = [protein]-peptidylproline (omega=0)</text>
        <dbReference type="Rhea" id="RHEA:16237"/>
        <dbReference type="Rhea" id="RHEA-COMP:10747"/>
        <dbReference type="Rhea" id="RHEA-COMP:10748"/>
        <dbReference type="ChEBI" id="CHEBI:83833"/>
        <dbReference type="ChEBI" id="CHEBI:83834"/>
        <dbReference type="EC" id="5.2.1.8"/>
    </reaction>
</comment>
<dbReference type="PANTHER" id="PTHR45625">
    <property type="entry name" value="PEPTIDYL-PROLYL CIS-TRANS ISOMERASE-RELATED"/>
    <property type="match status" value="1"/>
</dbReference>
<evidence type="ECO:0000259" key="6">
    <source>
        <dbReference type="PROSITE" id="PS50059"/>
    </source>
</evidence>
<dbReference type="Pfam" id="PF00160">
    <property type="entry name" value="Pro_isomerase"/>
    <property type="match status" value="1"/>
</dbReference>
<gene>
    <name evidence="9" type="ORF">HMPREF0860_0760</name>
    <name evidence="8" type="ORF">HMPREF1325_2196</name>
</gene>
<dbReference type="PRINTS" id="PR00153">
    <property type="entry name" value="CSAPPISMRASE"/>
</dbReference>
<name>U2MS37_TRESO</name>
<accession>U2MS37</accession>
<dbReference type="Proteomes" id="UP000016412">
    <property type="component" value="Unassembled WGS sequence"/>
</dbReference>
<protein>
    <recommendedName>
        <fullName evidence="2 5">peptidylprolyl isomerase</fullName>
        <ecNumber evidence="2 5">5.2.1.8</ecNumber>
    </recommendedName>
</protein>
<dbReference type="STRING" id="1125725.HMPREF1325_2196"/>
<dbReference type="CDD" id="cd00317">
    <property type="entry name" value="cyclophilin"/>
    <property type="match status" value="1"/>
</dbReference>
<dbReference type="PANTHER" id="PTHR45625:SF4">
    <property type="entry name" value="PEPTIDYLPROLYL ISOMERASE DOMAIN AND WD REPEAT-CONTAINING PROTEIN 1"/>
    <property type="match status" value="1"/>
</dbReference>
<evidence type="ECO:0000259" key="7">
    <source>
        <dbReference type="PROSITE" id="PS50072"/>
    </source>
</evidence>
<feature type="domain" description="PPIase FKBP-type" evidence="6">
    <location>
        <begin position="240"/>
        <end position="324"/>
    </location>
</feature>
<dbReference type="PROSITE" id="PS50072">
    <property type="entry name" value="CSA_PPIASE_2"/>
    <property type="match status" value="1"/>
</dbReference>
<evidence type="ECO:0000256" key="3">
    <source>
        <dbReference type="ARBA" id="ARBA00023110"/>
    </source>
</evidence>
<feature type="domain" description="PPIase cyclophilin-type" evidence="7">
    <location>
        <begin position="23"/>
        <end position="158"/>
    </location>
</feature>
<dbReference type="InterPro" id="IPR002130">
    <property type="entry name" value="Cyclophilin-type_PPIase_dom"/>
</dbReference>
<dbReference type="PATRIC" id="fig|1125725.3.peg.644"/>
<keyword evidence="11" id="KW-1185">Reference proteome</keyword>
<evidence type="ECO:0000313" key="10">
    <source>
        <dbReference type="Proteomes" id="UP000016412"/>
    </source>
</evidence>
<dbReference type="PROSITE" id="PS50059">
    <property type="entry name" value="FKBP_PPIASE"/>
    <property type="match status" value="1"/>
</dbReference>
<keyword evidence="4 5" id="KW-0413">Isomerase</keyword>
<dbReference type="EC" id="5.2.1.8" evidence="2 5"/>
<evidence type="ECO:0000313" key="8">
    <source>
        <dbReference type="EMBL" id="ERF61397.1"/>
    </source>
</evidence>
<dbReference type="AlphaFoldDB" id="U2MS37"/>
<comment type="caution">
    <text evidence="8">The sequence shown here is derived from an EMBL/GenBank/DDBJ whole genome shotgun (WGS) entry which is preliminary data.</text>
</comment>
<dbReference type="Gene3D" id="2.40.100.10">
    <property type="entry name" value="Cyclophilin-like"/>
    <property type="match status" value="1"/>
</dbReference>
<reference evidence="10 11" key="1">
    <citation type="submission" date="2013-08" db="EMBL/GenBank/DDBJ databases">
        <authorList>
            <person name="Durkin A.S."/>
            <person name="Haft D.R."/>
            <person name="McCorrison J."/>
            <person name="Torralba M."/>
            <person name="Gillis M."/>
            <person name="Haft D.H."/>
            <person name="Methe B."/>
            <person name="Sutton G."/>
            <person name="Nelson K.E."/>
        </authorList>
    </citation>
    <scope>NUCLEOTIDE SEQUENCE [LARGE SCALE GENOMIC DNA]</scope>
    <source>
        <strain evidence="9 11">ATCC 35536</strain>
        <strain evidence="8 10">VPI DR56BR1116</strain>
    </source>
</reference>
<dbReference type="RefSeq" id="WP_021329699.1">
    <property type="nucleotide sequence ID" value="NZ_AUZJ01000013.1"/>
</dbReference>
<dbReference type="Pfam" id="PF00254">
    <property type="entry name" value="FKBP_C"/>
    <property type="match status" value="1"/>
</dbReference>
<dbReference type="Gene3D" id="3.10.50.40">
    <property type="match status" value="1"/>
</dbReference>
<organism evidence="8 10">
    <name type="scientific">Treponema socranskii subsp. socranskii VPI DR56BR1116 = ATCC 35536</name>
    <dbReference type="NCBI Taxonomy" id="1125725"/>
    <lineage>
        <taxon>Bacteria</taxon>
        <taxon>Pseudomonadati</taxon>
        <taxon>Spirochaetota</taxon>
        <taxon>Spirochaetia</taxon>
        <taxon>Spirochaetales</taxon>
        <taxon>Treponemataceae</taxon>
        <taxon>Treponema</taxon>
    </lineage>
</organism>
<dbReference type="EMBL" id="AVQI01000020">
    <property type="protein sequence ID" value="ERK04480.1"/>
    <property type="molecule type" value="Genomic_DNA"/>
</dbReference>
<evidence type="ECO:0000256" key="5">
    <source>
        <dbReference type="PROSITE-ProRule" id="PRU00277"/>
    </source>
</evidence>
<dbReference type="InterPro" id="IPR029000">
    <property type="entry name" value="Cyclophilin-like_dom_sf"/>
</dbReference>
<dbReference type="SUPFAM" id="SSF54534">
    <property type="entry name" value="FKBP-like"/>
    <property type="match status" value="1"/>
</dbReference>
<dbReference type="eggNOG" id="COG0652">
    <property type="taxonomic scope" value="Bacteria"/>
</dbReference>
<evidence type="ECO:0000256" key="4">
    <source>
        <dbReference type="ARBA" id="ARBA00023235"/>
    </source>
</evidence>
<dbReference type="SUPFAM" id="SSF50891">
    <property type="entry name" value="Cyclophilin-like"/>
    <property type="match status" value="1"/>
</dbReference>
<proteinExistence type="predicted"/>
<dbReference type="Proteomes" id="UP000016646">
    <property type="component" value="Unassembled WGS sequence"/>
</dbReference>
<evidence type="ECO:0000256" key="2">
    <source>
        <dbReference type="ARBA" id="ARBA00013194"/>
    </source>
</evidence>